<dbReference type="Pfam" id="PF04353">
    <property type="entry name" value="Rsd_AlgQ"/>
    <property type="match status" value="1"/>
</dbReference>
<dbReference type="RefSeq" id="WP_136550094.1">
    <property type="nucleotide sequence ID" value="NZ_CP031093.1"/>
</dbReference>
<dbReference type="GO" id="GO:0006355">
    <property type="term" value="P:regulation of DNA-templated transcription"/>
    <property type="evidence" value="ECO:0007669"/>
    <property type="project" value="InterPro"/>
</dbReference>
<dbReference type="AlphaFoldDB" id="A0A4P7XLT4"/>
<comment type="similarity">
    <text evidence="3">Belongs to the Rsd/AlgQ family.</text>
</comment>
<reference evidence="4 5" key="1">
    <citation type="submission" date="2018-07" db="EMBL/GenBank/DDBJ databases">
        <title>Marsedoiliclastica nanhaica gen. nov. sp. nov., a novel marine hydrocarbonoclastic bacterium isolated from an in-situ enriched hydrocarbon-degrading consortium in deep-sea sediment.</title>
        <authorList>
            <person name="Dong C."/>
            <person name="Ma T."/>
            <person name="Liu R."/>
            <person name="Shao Z."/>
        </authorList>
    </citation>
    <scope>NUCLEOTIDE SEQUENCE [LARGE SCALE GENOMIC DNA]</scope>
    <source>
        <strain evidence="5">soil36-7</strain>
    </source>
</reference>
<dbReference type="KEGG" id="hmi:soil367_16405"/>
<keyword evidence="5" id="KW-1185">Reference proteome</keyword>
<keyword evidence="1 3" id="KW-0805">Transcription regulation</keyword>
<evidence type="ECO:0000313" key="4">
    <source>
        <dbReference type="EMBL" id="QCF27382.1"/>
    </source>
</evidence>
<dbReference type="EMBL" id="CP031093">
    <property type="protein sequence ID" value="QCF27382.1"/>
    <property type="molecule type" value="Genomic_DNA"/>
</dbReference>
<protein>
    <submittedName>
        <fullName evidence="4">Sigma D regulator</fullName>
    </submittedName>
</protein>
<dbReference type="OrthoDB" id="5567237at2"/>
<dbReference type="PIRSF" id="PIRSF016548">
    <property type="entry name" value="Rsd_AlgQ"/>
    <property type="match status" value="1"/>
</dbReference>
<organism evidence="4 5">
    <name type="scientific">Hydrocarboniclastica marina</name>
    <dbReference type="NCBI Taxonomy" id="2259620"/>
    <lineage>
        <taxon>Bacteria</taxon>
        <taxon>Pseudomonadati</taxon>
        <taxon>Pseudomonadota</taxon>
        <taxon>Gammaproteobacteria</taxon>
        <taxon>Alteromonadales</taxon>
        <taxon>Alteromonadaceae</taxon>
        <taxon>Hydrocarboniclastica</taxon>
    </lineage>
</organism>
<dbReference type="Proteomes" id="UP000298049">
    <property type="component" value="Chromosome"/>
</dbReference>
<keyword evidence="2 3" id="KW-0804">Transcription</keyword>
<evidence type="ECO:0000313" key="5">
    <source>
        <dbReference type="Proteomes" id="UP000298049"/>
    </source>
</evidence>
<dbReference type="NCBIfam" id="NF008723">
    <property type="entry name" value="PRK11718.1"/>
    <property type="match status" value="1"/>
</dbReference>
<gene>
    <name evidence="4" type="ORF">soil367_16405</name>
</gene>
<evidence type="ECO:0000256" key="1">
    <source>
        <dbReference type="ARBA" id="ARBA00023015"/>
    </source>
</evidence>
<evidence type="ECO:0000256" key="3">
    <source>
        <dbReference type="RuleBase" id="RU004409"/>
    </source>
</evidence>
<dbReference type="InterPro" id="IPR007448">
    <property type="entry name" value="Sigma70_reg_Rsd_AlgQ"/>
</dbReference>
<proteinExistence type="inferred from homology"/>
<accession>A0A4P7XLT4</accession>
<sequence>MPDNIGTARERWGSVGELIERWLRERQDLIVQYCGLSGVSAMNDTVVVKRRLEYLCEILVDYVSAGHFEVYEKLIQEAREYDDGGLELASKIYPRISASTEHALAFNDRFDATKASNAELSEVEVKGLHKRLSELGEVLEERFELEDLLIESLHTVHAEKVA</sequence>
<dbReference type="Gene3D" id="1.20.120.1370">
    <property type="entry name" value="Regulator of RNA polymerase sigma(70) subunit, domain 4"/>
    <property type="match status" value="1"/>
</dbReference>
<name>A0A4P7XLT4_9ALTE</name>
<evidence type="ECO:0000256" key="2">
    <source>
        <dbReference type="ARBA" id="ARBA00023163"/>
    </source>
</evidence>
<dbReference type="InterPro" id="IPR038309">
    <property type="entry name" value="Rsd/AlgQ_sf"/>
</dbReference>